<gene>
    <name evidence="1" type="ORF">CSUI_003810</name>
</gene>
<organism evidence="1 2">
    <name type="scientific">Cystoisospora suis</name>
    <dbReference type="NCBI Taxonomy" id="483139"/>
    <lineage>
        <taxon>Eukaryota</taxon>
        <taxon>Sar</taxon>
        <taxon>Alveolata</taxon>
        <taxon>Apicomplexa</taxon>
        <taxon>Conoidasida</taxon>
        <taxon>Coccidia</taxon>
        <taxon>Eucoccidiorida</taxon>
        <taxon>Eimeriorina</taxon>
        <taxon>Sarcocystidae</taxon>
        <taxon>Cystoisospora</taxon>
    </lineage>
</organism>
<sequence length="85" mass="9713">SVCLSAVFRIFSLQTIEAWRPSTSSPFKTLVSSLTVIEEPRAANTDRGDDETPPFPLLETYPLQPALVPPYRPILFRRFFSSRKR</sequence>
<proteinExistence type="predicted"/>
<evidence type="ECO:0000313" key="2">
    <source>
        <dbReference type="Proteomes" id="UP000221165"/>
    </source>
</evidence>
<protein>
    <submittedName>
        <fullName evidence="1">Uncharacterized protein</fullName>
    </submittedName>
</protein>
<dbReference type="EMBL" id="MIGC01001722">
    <property type="protein sequence ID" value="PHJ22341.1"/>
    <property type="molecule type" value="Genomic_DNA"/>
</dbReference>
<dbReference type="RefSeq" id="XP_067924018.1">
    <property type="nucleotide sequence ID" value="XM_068064005.1"/>
</dbReference>
<accession>A0A2C6KE99</accession>
<reference evidence="1 2" key="1">
    <citation type="journal article" date="2017" name="Int. J. Parasitol.">
        <title>The genome of the protozoan parasite Cystoisospora suis and a reverse vaccinology approach to identify vaccine candidates.</title>
        <authorList>
            <person name="Palmieri N."/>
            <person name="Shrestha A."/>
            <person name="Ruttkowski B."/>
            <person name="Beck T."/>
            <person name="Vogl C."/>
            <person name="Tomley F."/>
            <person name="Blake D.P."/>
            <person name="Joachim A."/>
        </authorList>
    </citation>
    <scope>NUCLEOTIDE SEQUENCE [LARGE SCALE GENOMIC DNA]</scope>
    <source>
        <strain evidence="1 2">Wien I</strain>
    </source>
</reference>
<dbReference type="Proteomes" id="UP000221165">
    <property type="component" value="Unassembled WGS sequence"/>
</dbReference>
<feature type="non-terminal residue" evidence="1">
    <location>
        <position position="1"/>
    </location>
</feature>
<dbReference type="VEuPathDB" id="ToxoDB:CSUI_003810"/>
<dbReference type="AlphaFoldDB" id="A0A2C6KE99"/>
<evidence type="ECO:0000313" key="1">
    <source>
        <dbReference type="EMBL" id="PHJ22341.1"/>
    </source>
</evidence>
<name>A0A2C6KE99_9APIC</name>
<dbReference type="GeneID" id="94427216"/>
<keyword evidence="2" id="KW-1185">Reference proteome</keyword>
<comment type="caution">
    <text evidence="1">The sequence shown here is derived from an EMBL/GenBank/DDBJ whole genome shotgun (WGS) entry which is preliminary data.</text>
</comment>